<feature type="transmembrane region" description="Helical" evidence="1">
    <location>
        <begin position="27"/>
        <end position="47"/>
    </location>
</feature>
<dbReference type="AlphaFoldDB" id="A0A0K0FSK7"/>
<organism evidence="2 3">
    <name type="scientific">Strongyloides venezuelensis</name>
    <name type="common">Threadworm</name>
    <dbReference type="NCBI Taxonomy" id="75913"/>
    <lineage>
        <taxon>Eukaryota</taxon>
        <taxon>Metazoa</taxon>
        <taxon>Ecdysozoa</taxon>
        <taxon>Nematoda</taxon>
        <taxon>Chromadorea</taxon>
        <taxon>Rhabditida</taxon>
        <taxon>Tylenchina</taxon>
        <taxon>Panagrolaimomorpha</taxon>
        <taxon>Strongyloidoidea</taxon>
        <taxon>Strongyloididae</taxon>
        <taxon>Strongyloides</taxon>
    </lineage>
</organism>
<keyword evidence="1" id="KW-1133">Transmembrane helix</keyword>
<evidence type="ECO:0000313" key="2">
    <source>
        <dbReference type="Proteomes" id="UP000035680"/>
    </source>
</evidence>
<reference evidence="3" key="2">
    <citation type="submission" date="2015-08" db="UniProtKB">
        <authorList>
            <consortium name="WormBaseParasite"/>
        </authorList>
    </citation>
    <scope>IDENTIFICATION</scope>
</reference>
<dbReference type="Proteomes" id="UP000035680">
    <property type="component" value="Unassembled WGS sequence"/>
</dbReference>
<sequence length="135" mass="15721">MALVYDLVALILLHILSLYYLRTKVTVTMFIFHLLTLLILSSTIPIGESRVQPDNCKSEKLREIILETAAIYPHQYSYQARYMKQQAEERFGNWWSAVIISEKGGYGMSAVYDQYQNTSCEITIYDVFYWLGRTS</sequence>
<keyword evidence="1" id="KW-0472">Membrane</keyword>
<protein>
    <submittedName>
        <fullName evidence="3">Ground-like domain-containing protein</fullName>
    </submittedName>
</protein>
<dbReference type="WBParaSite" id="SVE_1386600.1">
    <property type="protein sequence ID" value="SVE_1386600.1"/>
    <property type="gene ID" value="SVE_1386600"/>
</dbReference>
<keyword evidence="1" id="KW-0812">Transmembrane</keyword>
<accession>A0A0K0FSK7</accession>
<evidence type="ECO:0000256" key="1">
    <source>
        <dbReference type="SAM" id="Phobius"/>
    </source>
</evidence>
<keyword evidence="2" id="KW-1185">Reference proteome</keyword>
<evidence type="ECO:0000313" key="3">
    <source>
        <dbReference type="WBParaSite" id="SVE_1386600.1"/>
    </source>
</evidence>
<name>A0A0K0FSK7_STRVS</name>
<proteinExistence type="predicted"/>
<feature type="transmembrane region" description="Helical" evidence="1">
    <location>
        <begin position="5"/>
        <end position="21"/>
    </location>
</feature>
<reference evidence="2" key="1">
    <citation type="submission" date="2014-07" db="EMBL/GenBank/DDBJ databases">
        <authorList>
            <person name="Martin A.A"/>
            <person name="De Silva N."/>
        </authorList>
    </citation>
    <scope>NUCLEOTIDE SEQUENCE</scope>
</reference>